<feature type="chain" id="PRO_5036461610" description="C-type lectin domain-containing protein" evidence="2">
    <location>
        <begin position="25"/>
        <end position="183"/>
    </location>
</feature>
<dbReference type="InterPro" id="IPR016187">
    <property type="entry name" value="CTDL_fold"/>
</dbReference>
<dbReference type="SMART" id="SM00034">
    <property type="entry name" value="CLECT"/>
    <property type="match status" value="1"/>
</dbReference>
<dbReference type="InterPro" id="IPR050111">
    <property type="entry name" value="C-type_lectin/snaclec_domain"/>
</dbReference>
<evidence type="ECO:0000313" key="4">
    <source>
        <dbReference type="EnsemblMetazoa" id="G3668.1:cds"/>
    </source>
</evidence>
<dbReference type="Proteomes" id="UP000005408">
    <property type="component" value="Unassembled WGS sequence"/>
</dbReference>
<feature type="domain" description="C-type lectin" evidence="3">
    <location>
        <begin position="38"/>
        <end position="152"/>
    </location>
</feature>
<dbReference type="Gene3D" id="3.10.100.10">
    <property type="entry name" value="Mannose-Binding Protein A, subunit A"/>
    <property type="match status" value="1"/>
</dbReference>
<dbReference type="PROSITE" id="PS00615">
    <property type="entry name" value="C_TYPE_LECTIN_1"/>
    <property type="match status" value="1"/>
</dbReference>
<dbReference type="PROSITE" id="PS50041">
    <property type="entry name" value="C_TYPE_LECTIN_2"/>
    <property type="match status" value="1"/>
</dbReference>
<sequence length="183" mass="20479">MATATKDAQSVVILLLLNSMYVLSYSNGCSGEGNWSVYDRQCYSCIANAVPWQTARSSCLQLGADLVTINNAGTQSFVEKLCPNTNRWIGLNDIATESKFVWVKDSTAVSYSNWASSEPNNYGGDEDCVGLLANIHGWNDVPCTLSYPYICQKPEEMHFEYTVQKDSMFCLDTMFFDDAIWYC</sequence>
<name>A0A8W8MWL4_MAGGI</name>
<evidence type="ECO:0000256" key="1">
    <source>
        <dbReference type="ARBA" id="ARBA00023157"/>
    </source>
</evidence>
<dbReference type="PANTHER" id="PTHR22803">
    <property type="entry name" value="MANNOSE, PHOSPHOLIPASE, LECTIN RECEPTOR RELATED"/>
    <property type="match status" value="1"/>
</dbReference>
<keyword evidence="5" id="KW-1185">Reference proteome</keyword>
<dbReference type="InterPro" id="IPR001304">
    <property type="entry name" value="C-type_lectin-like"/>
</dbReference>
<evidence type="ECO:0000259" key="3">
    <source>
        <dbReference type="PROSITE" id="PS50041"/>
    </source>
</evidence>
<dbReference type="InterPro" id="IPR018378">
    <property type="entry name" value="C-type_lectin_CS"/>
</dbReference>
<proteinExistence type="predicted"/>
<keyword evidence="2" id="KW-0732">Signal</keyword>
<evidence type="ECO:0000256" key="2">
    <source>
        <dbReference type="SAM" id="SignalP"/>
    </source>
</evidence>
<reference evidence="4" key="1">
    <citation type="submission" date="2022-08" db="UniProtKB">
        <authorList>
            <consortium name="EnsemblMetazoa"/>
        </authorList>
    </citation>
    <scope>IDENTIFICATION</scope>
    <source>
        <strain evidence="4">05x7-T-G4-1.051#20</strain>
    </source>
</reference>
<dbReference type="AlphaFoldDB" id="A0A8W8MWL4"/>
<dbReference type="EnsemblMetazoa" id="G3668.1">
    <property type="protein sequence ID" value="G3668.1:cds"/>
    <property type="gene ID" value="G3668"/>
</dbReference>
<evidence type="ECO:0000313" key="5">
    <source>
        <dbReference type="Proteomes" id="UP000005408"/>
    </source>
</evidence>
<protein>
    <recommendedName>
        <fullName evidence="3">C-type lectin domain-containing protein</fullName>
    </recommendedName>
</protein>
<dbReference type="Pfam" id="PF00059">
    <property type="entry name" value="Lectin_C"/>
    <property type="match status" value="1"/>
</dbReference>
<dbReference type="InterPro" id="IPR016186">
    <property type="entry name" value="C-type_lectin-like/link_sf"/>
</dbReference>
<accession>A0A8W8MWL4</accession>
<keyword evidence="1" id="KW-1015">Disulfide bond</keyword>
<organism evidence="4 5">
    <name type="scientific">Magallana gigas</name>
    <name type="common">Pacific oyster</name>
    <name type="synonym">Crassostrea gigas</name>
    <dbReference type="NCBI Taxonomy" id="29159"/>
    <lineage>
        <taxon>Eukaryota</taxon>
        <taxon>Metazoa</taxon>
        <taxon>Spiralia</taxon>
        <taxon>Lophotrochozoa</taxon>
        <taxon>Mollusca</taxon>
        <taxon>Bivalvia</taxon>
        <taxon>Autobranchia</taxon>
        <taxon>Pteriomorphia</taxon>
        <taxon>Ostreida</taxon>
        <taxon>Ostreoidea</taxon>
        <taxon>Ostreidae</taxon>
        <taxon>Magallana</taxon>
    </lineage>
</organism>
<dbReference type="SUPFAM" id="SSF56436">
    <property type="entry name" value="C-type lectin-like"/>
    <property type="match status" value="1"/>
</dbReference>
<feature type="signal peptide" evidence="2">
    <location>
        <begin position="1"/>
        <end position="24"/>
    </location>
</feature>